<evidence type="ECO:0000256" key="9">
    <source>
        <dbReference type="ARBA" id="ARBA00022967"/>
    </source>
</evidence>
<keyword evidence="5" id="KW-0762">Sugar transport</keyword>
<feature type="domain" description="ABC transporter" evidence="11">
    <location>
        <begin position="10"/>
        <end position="246"/>
    </location>
</feature>
<evidence type="ECO:0000256" key="5">
    <source>
        <dbReference type="ARBA" id="ARBA00022597"/>
    </source>
</evidence>
<keyword evidence="6" id="KW-0677">Repeat</keyword>
<keyword evidence="3" id="KW-0813">Transport</keyword>
<evidence type="ECO:0000256" key="3">
    <source>
        <dbReference type="ARBA" id="ARBA00022448"/>
    </source>
</evidence>
<dbReference type="InterPro" id="IPR050107">
    <property type="entry name" value="ABC_carbohydrate_import_ATPase"/>
</dbReference>
<sequence>MKQTTDDYILNLKHITKTFPGVTALNDISLKVKRGEVLGLVGENGAGKSTLMKVLTGVIAKDSGTIEIDQKEVRISSPLEAQQLGLSIIFQEFNLVNSLSIAENIFVGRLKKKGIRGIDWKNIYEEAAILLKKVGLSIDPKEKVENLSVARKQMTEIAKALSFQSKIIIMDEPSATLTSKELDNLFAIIDQLKASGITVIYISHRLDEIFRLCDRVTIMRDGAVIDTKPTQELTKETIISKMVGRSMDQEYPPREGTFQSEVVLEAVNLTRVKAFQNISFQLHKGERLGIAGLVGSGRTEIVRCIFGADKLTSGNITLNGNPVHINSPKNAIDMGIAFVTEDRKNQGLILEESLSVNTCLAALHKVTSLGFVDKSLEKKAALSYIKKLHIKTSGAETSALSLSGGNQQKVVLAKWLFTDAQIIILDEPTRGIDVGAKYELYQLINQLADEGKSIIIISSELPEIINMSDRLLVIHEGNLKGELCGADKTPENIMKTAILREEK</sequence>
<dbReference type="Proteomes" id="UP000306509">
    <property type="component" value="Unassembled WGS sequence"/>
</dbReference>
<keyword evidence="4" id="KW-1003">Cell membrane</keyword>
<dbReference type="SUPFAM" id="SSF52540">
    <property type="entry name" value="P-loop containing nucleoside triphosphate hydrolases"/>
    <property type="match status" value="2"/>
</dbReference>
<dbReference type="FunFam" id="3.40.50.300:FF:000126">
    <property type="entry name" value="Galactose/methyl galactoside import ATP-binding protein MglA"/>
    <property type="match status" value="1"/>
</dbReference>
<keyword evidence="13" id="KW-1185">Reference proteome</keyword>
<evidence type="ECO:0000313" key="13">
    <source>
        <dbReference type="Proteomes" id="UP000306509"/>
    </source>
</evidence>
<dbReference type="PANTHER" id="PTHR43790">
    <property type="entry name" value="CARBOHYDRATE TRANSPORT ATP-BINDING PROTEIN MG119-RELATED"/>
    <property type="match status" value="1"/>
</dbReference>
<dbReference type="InterPro" id="IPR017871">
    <property type="entry name" value="ABC_transporter-like_CS"/>
</dbReference>
<keyword evidence="8 12" id="KW-0067">ATP-binding</keyword>
<feature type="domain" description="ABC transporter" evidence="11">
    <location>
        <begin position="258"/>
        <end position="501"/>
    </location>
</feature>
<keyword evidence="7" id="KW-0547">Nucleotide-binding</keyword>
<protein>
    <submittedName>
        <fullName evidence="12">Galactose/methyl galactoside import ATP-binding protein MglA</fullName>
        <ecNumber evidence="12">3.6.3.17</ecNumber>
    </submittedName>
</protein>
<keyword evidence="10" id="KW-0472">Membrane</keyword>
<dbReference type="SMART" id="SM00382">
    <property type="entry name" value="AAA"/>
    <property type="match status" value="2"/>
</dbReference>
<dbReference type="PANTHER" id="PTHR43790:SF3">
    <property type="entry name" value="D-ALLOSE IMPORT ATP-BINDING PROTEIN ALSA-RELATED"/>
    <property type="match status" value="1"/>
</dbReference>
<dbReference type="AlphaFoldDB" id="A0A4U8Q3K8"/>
<reference evidence="12 13" key="1">
    <citation type="journal article" date="2019" name="Anaerobe">
        <title>Detection of Robinsoniella peoriensis in multiple bone samples of a trauma patient.</title>
        <authorList>
            <person name="Schrottner P."/>
            <person name="Hartwich K."/>
            <person name="Bunk B."/>
            <person name="Schober I."/>
            <person name="Helbig S."/>
            <person name="Rudolph W.W."/>
            <person name="Gunzer F."/>
        </authorList>
    </citation>
    <scope>NUCLEOTIDE SEQUENCE [LARGE SCALE GENOMIC DNA]</scope>
    <source>
        <strain evidence="12 13">DSM 106044</strain>
    </source>
</reference>
<dbReference type="EC" id="3.6.3.17" evidence="12"/>
<gene>
    <name evidence="12" type="primary">mglA_15</name>
    <name evidence="12" type="ORF">DSM106044_04652</name>
</gene>
<evidence type="ECO:0000259" key="11">
    <source>
        <dbReference type="PROSITE" id="PS50893"/>
    </source>
</evidence>
<dbReference type="GO" id="GO:0005886">
    <property type="term" value="C:plasma membrane"/>
    <property type="evidence" value="ECO:0007669"/>
    <property type="project" value="UniProtKB-SubCell"/>
</dbReference>
<dbReference type="GO" id="GO:0015749">
    <property type="term" value="P:monosaccharide transmembrane transport"/>
    <property type="evidence" value="ECO:0007669"/>
    <property type="project" value="UniProtKB-ARBA"/>
</dbReference>
<keyword evidence="12" id="KW-0378">Hydrolase</keyword>
<accession>A0A4U8Q3K8</accession>
<name>A0A4U8Q3K8_9FIRM</name>
<evidence type="ECO:0000256" key="4">
    <source>
        <dbReference type="ARBA" id="ARBA00022475"/>
    </source>
</evidence>
<dbReference type="InterPro" id="IPR003593">
    <property type="entry name" value="AAA+_ATPase"/>
</dbReference>
<dbReference type="STRING" id="180332.GCA_000797495_00106"/>
<evidence type="ECO:0000313" key="12">
    <source>
        <dbReference type="EMBL" id="TLC98542.1"/>
    </source>
</evidence>
<dbReference type="GO" id="GO:0005524">
    <property type="term" value="F:ATP binding"/>
    <property type="evidence" value="ECO:0007669"/>
    <property type="project" value="UniProtKB-KW"/>
</dbReference>
<dbReference type="FunFam" id="3.40.50.300:FF:000127">
    <property type="entry name" value="Ribose import ATP-binding protein RbsA"/>
    <property type="match status" value="1"/>
</dbReference>
<dbReference type="InterPro" id="IPR027417">
    <property type="entry name" value="P-loop_NTPase"/>
</dbReference>
<proteinExistence type="predicted"/>
<dbReference type="InterPro" id="IPR003439">
    <property type="entry name" value="ABC_transporter-like_ATP-bd"/>
</dbReference>
<dbReference type="CDD" id="cd03215">
    <property type="entry name" value="ABC_Carb_Monos_II"/>
    <property type="match status" value="1"/>
</dbReference>
<comment type="subcellular location">
    <subcellularLocation>
        <location evidence="2">Cell inner membrane</location>
    </subcellularLocation>
    <subcellularLocation>
        <location evidence="1">Cell membrane</location>
        <topology evidence="1">Peripheral membrane protein</topology>
    </subcellularLocation>
</comment>
<dbReference type="PROSITE" id="PS50893">
    <property type="entry name" value="ABC_TRANSPORTER_2"/>
    <property type="match status" value="2"/>
</dbReference>
<evidence type="ECO:0000256" key="1">
    <source>
        <dbReference type="ARBA" id="ARBA00004202"/>
    </source>
</evidence>
<evidence type="ECO:0000256" key="2">
    <source>
        <dbReference type="ARBA" id="ARBA00004533"/>
    </source>
</evidence>
<dbReference type="GO" id="GO:0016887">
    <property type="term" value="F:ATP hydrolysis activity"/>
    <property type="evidence" value="ECO:0007669"/>
    <property type="project" value="InterPro"/>
</dbReference>
<dbReference type="Gene3D" id="3.40.50.300">
    <property type="entry name" value="P-loop containing nucleotide triphosphate hydrolases"/>
    <property type="match status" value="2"/>
</dbReference>
<evidence type="ECO:0000256" key="7">
    <source>
        <dbReference type="ARBA" id="ARBA00022741"/>
    </source>
</evidence>
<dbReference type="PROSITE" id="PS00211">
    <property type="entry name" value="ABC_TRANSPORTER_1"/>
    <property type="match status" value="1"/>
</dbReference>
<dbReference type="CDD" id="cd03216">
    <property type="entry name" value="ABC_Carb_Monos_I"/>
    <property type="match status" value="1"/>
</dbReference>
<evidence type="ECO:0000256" key="10">
    <source>
        <dbReference type="ARBA" id="ARBA00023136"/>
    </source>
</evidence>
<dbReference type="RefSeq" id="WP_027291899.1">
    <property type="nucleotide sequence ID" value="NZ_QGQD01000092.1"/>
</dbReference>
<comment type="caution">
    <text evidence="12">The sequence shown here is derived from an EMBL/GenBank/DDBJ whole genome shotgun (WGS) entry which is preliminary data.</text>
</comment>
<keyword evidence="9" id="KW-1278">Translocase</keyword>
<organism evidence="12 13">
    <name type="scientific">Robinsoniella peoriensis</name>
    <dbReference type="NCBI Taxonomy" id="180332"/>
    <lineage>
        <taxon>Bacteria</taxon>
        <taxon>Bacillati</taxon>
        <taxon>Bacillota</taxon>
        <taxon>Clostridia</taxon>
        <taxon>Lachnospirales</taxon>
        <taxon>Lachnospiraceae</taxon>
        <taxon>Robinsoniella</taxon>
    </lineage>
</organism>
<dbReference type="EMBL" id="QGQD01000092">
    <property type="protein sequence ID" value="TLC98542.1"/>
    <property type="molecule type" value="Genomic_DNA"/>
</dbReference>
<evidence type="ECO:0000256" key="8">
    <source>
        <dbReference type="ARBA" id="ARBA00022840"/>
    </source>
</evidence>
<dbReference type="Pfam" id="PF00005">
    <property type="entry name" value="ABC_tran"/>
    <property type="match status" value="2"/>
</dbReference>
<evidence type="ECO:0000256" key="6">
    <source>
        <dbReference type="ARBA" id="ARBA00022737"/>
    </source>
</evidence>